<keyword evidence="3" id="KW-1185">Reference proteome</keyword>
<dbReference type="Gene3D" id="3.60.21.70">
    <property type="entry name" value="PhoD-like phosphatase"/>
    <property type="match status" value="1"/>
</dbReference>
<dbReference type="Pfam" id="PF09423">
    <property type="entry name" value="PhoD"/>
    <property type="match status" value="1"/>
</dbReference>
<accession>A0ABR9FMT7</accession>
<proteinExistence type="predicted"/>
<comment type="caution">
    <text evidence="2">The sequence shown here is derived from an EMBL/GenBank/DDBJ whole genome shotgun (WGS) entry which is preliminary data.</text>
</comment>
<dbReference type="Proteomes" id="UP000707245">
    <property type="component" value="Unassembled WGS sequence"/>
</dbReference>
<reference evidence="2 3" key="1">
    <citation type="submission" date="2020-07" db="EMBL/GenBank/DDBJ databases">
        <title>Halophilic bacteria isolated from french cheeses.</title>
        <authorList>
            <person name="Kothe C.I."/>
            <person name="Farah-Kraiem B."/>
            <person name="Renault P."/>
            <person name="Dridi B."/>
        </authorList>
    </citation>
    <scope>NUCLEOTIDE SEQUENCE [LARGE SCALE GENOMIC DNA]</scope>
    <source>
        <strain evidence="2 3">FME14</strain>
    </source>
</reference>
<dbReference type="InterPro" id="IPR018946">
    <property type="entry name" value="PhoD-like_MPP"/>
</dbReference>
<organism evidence="2 3">
    <name type="scientific">Pseudoalteromonas prydzensis</name>
    <dbReference type="NCBI Taxonomy" id="182141"/>
    <lineage>
        <taxon>Bacteria</taxon>
        <taxon>Pseudomonadati</taxon>
        <taxon>Pseudomonadota</taxon>
        <taxon>Gammaproteobacteria</taxon>
        <taxon>Alteromonadales</taxon>
        <taxon>Pseudoalteromonadaceae</taxon>
        <taxon>Pseudoalteromonas</taxon>
    </lineage>
</organism>
<dbReference type="InterPro" id="IPR052900">
    <property type="entry name" value="Phospholipid_Metab_Enz"/>
</dbReference>
<evidence type="ECO:0000313" key="3">
    <source>
        <dbReference type="Proteomes" id="UP000707245"/>
    </source>
</evidence>
<evidence type="ECO:0000259" key="1">
    <source>
        <dbReference type="Pfam" id="PF09423"/>
    </source>
</evidence>
<sequence length="410" mass="47015">MDWNNITPLQVKTFPSSNSDNKTKFILTSCRHPDQFASFGNKNHMLNIMHKRLKQERDVDFRIACGDQVYADHPITYLSNNNPPKTFKGFAKHYFRNYNQAHNNIASLIPTYCTFDDHEVTNDWALSDFTDDHHKELKTKKDSRILNNGLLAYDAFQHALNPEFSMQDLKARIGADYIFSKFKYWYTFQHSNIKFFAMDTRYQRIIGRNFNKRNNDLEANDNNAFVQLIDPDTQMRSLKSFLLNNKDDVKFIISAMPFIPDTKPSGIGQDRAIATAPFDKWKGGHKQRKEILDFIKSNQIVNVFFLSGDVHCSFVAQVAHENVVIAYNIVSSALNWPTFGLGKTSFQLGELFGATEYSTSIISKKIDNESTIHVEKRNNYTEITVANGIVEIDIISNLNKVSSSTKIATT</sequence>
<dbReference type="InterPro" id="IPR029052">
    <property type="entry name" value="Metallo-depent_PP-like"/>
</dbReference>
<dbReference type="InterPro" id="IPR038607">
    <property type="entry name" value="PhoD-like_sf"/>
</dbReference>
<name>A0ABR9FMT7_9GAMM</name>
<dbReference type="SUPFAM" id="SSF56300">
    <property type="entry name" value="Metallo-dependent phosphatases"/>
    <property type="match status" value="1"/>
</dbReference>
<dbReference type="RefSeq" id="WP_192541928.1">
    <property type="nucleotide sequence ID" value="NZ_RRZA01000034.1"/>
</dbReference>
<dbReference type="PANTHER" id="PTHR43606">
    <property type="entry name" value="PHOSPHATASE, PUTATIVE (AFU_ORTHOLOGUE AFUA_6G08710)-RELATED"/>
    <property type="match status" value="1"/>
</dbReference>
<dbReference type="EMBL" id="RRZA01000034">
    <property type="protein sequence ID" value="MBE0458148.1"/>
    <property type="molecule type" value="Genomic_DNA"/>
</dbReference>
<feature type="domain" description="PhoD-like phosphatase metallophosphatase" evidence="1">
    <location>
        <begin position="44"/>
        <end position="388"/>
    </location>
</feature>
<gene>
    <name evidence="2" type="ORF">EI167_11955</name>
</gene>
<protein>
    <submittedName>
        <fullName evidence="2">Alkaline phosphatase D family protein</fullName>
    </submittedName>
</protein>
<dbReference type="PANTHER" id="PTHR43606:SF2">
    <property type="entry name" value="ALKALINE PHOSPHATASE FAMILY PROTEIN (AFU_ORTHOLOGUE AFUA_5G03860)"/>
    <property type="match status" value="1"/>
</dbReference>
<evidence type="ECO:0000313" key="2">
    <source>
        <dbReference type="EMBL" id="MBE0458148.1"/>
    </source>
</evidence>